<evidence type="ECO:0000256" key="4">
    <source>
        <dbReference type="ARBA" id="ARBA00023235"/>
    </source>
</evidence>
<dbReference type="InterPro" id="IPR002501">
    <property type="entry name" value="PsdUridine_synth_N"/>
</dbReference>
<dbReference type="InterPro" id="IPR032819">
    <property type="entry name" value="TruB_C"/>
</dbReference>
<dbReference type="SUPFAM" id="SSF55120">
    <property type="entry name" value="Pseudouridine synthase"/>
    <property type="match status" value="1"/>
</dbReference>
<comment type="catalytic activity">
    <reaction evidence="1 5">
        <text>uridine(55) in tRNA = pseudouridine(55) in tRNA</text>
        <dbReference type="Rhea" id="RHEA:42532"/>
        <dbReference type="Rhea" id="RHEA-COMP:10101"/>
        <dbReference type="Rhea" id="RHEA-COMP:10102"/>
        <dbReference type="ChEBI" id="CHEBI:65314"/>
        <dbReference type="ChEBI" id="CHEBI:65315"/>
        <dbReference type="EC" id="5.4.99.25"/>
    </reaction>
</comment>
<comment type="caution">
    <text evidence="8">The sequence shown here is derived from an EMBL/GenBank/DDBJ whole genome shotgun (WGS) entry which is preliminary data.</text>
</comment>
<evidence type="ECO:0000256" key="1">
    <source>
        <dbReference type="ARBA" id="ARBA00000385"/>
    </source>
</evidence>
<comment type="similarity">
    <text evidence="2 5">Belongs to the pseudouridine synthase TruB family. Type 1 subfamily.</text>
</comment>
<dbReference type="GO" id="GO:1990481">
    <property type="term" value="P:mRNA pseudouridine synthesis"/>
    <property type="evidence" value="ECO:0007669"/>
    <property type="project" value="TreeGrafter"/>
</dbReference>
<sequence length="317" mass="33976">MGRRRKGKPVHGWLVVDKPQGITSTRVVSRVRRATDAAKVGHGGTLDPLATGILPIALGEATKTVSHVMDGRKVYRLDIRWGEARDTDDAEGRVTETRAHRPTLDEVRAALPAFLGTVSQVPPRFSAIKVDGKRAYDLARADQPVDLSPRLVRIDAIDILTAEAEARADPDRITLLVRSGKGTYMRSLARDLAEALGTCAHMSGLRRLACGPFDESQAISLEKLDAVGHSLDPSELLLSVETALDDIPALALTDAEACRLSLGQSLAVLPVLSRSPVDTGPEGADADTVLRAMAGSRLVAMVRIVGGEIRPVRVMNL</sequence>
<dbReference type="InterPro" id="IPR014780">
    <property type="entry name" value="tRNA_psdUridine_synth_TruB"/>
</dbReference>
<dbReference type="HAMAP" id="MF_01080">
    <property type="entry name" value="TruB_bact"/>
    <property type="match status" value="1"/>
</dbReference>
<evidence type="ECO:0000256" key="5">
    <source>
        <dbReference type="HAMAP-Rule" id="MF_01080"/>
    </source>
</evidence>
<keyword evidence="3 5" id="KW-0819">tRNA processing</keyword>
<evidence type="ECO:0000313" key="9">
    <source>
        <dbReference type="Proteomes" id="UP000554286"/>
    </source>
</evidence>
<dbReference type="RefSeq" id="WP_184042144.1">
    <property type="nucleotide sequence ID" value="NZ_JACIGK010000001.1"/>
</dbReference>
<comment type="function">
    <text evidence="5">Responsible for synthesis of pseudouridine from uracil-55 in the psi GC loop of transfer RNAs.</text>
</comment>
<evidence type="ECO:0000256" key="3">
    <source>
        <dbReference type="ARBA" id="ARBA00022694"/>
    </source>
</evidence>
<dbReference type="EMBL" id="JACIGK010000001">
    <property type="protein sequence ID" value="MBB4264503.1"/>
    <property type="molecule type" value="Genomic_DNA"/>
</dbReference>
<dbReference type="Pfam" id="PF01509">
    <property type="entry name" value="TruB_N"/>
    <property type="match status" value="1"/>
</dbReference>
<dbReference type="InterPro" id="IPR020103">
    <property type="entry name" value="PsdUridine_synth_cat_dom_sf"/>
</dbReference>
<dbReference type="AlphaFoldDB" id="A0A7W6R9R6"/>
<dbReference type="Gene3D" id="3.30.2350.10">
    <property type="entry name" value="Pseudouridine synthase"/>
    <property type="match status" value="1"/>
</dbReference>
<keyword evidence="9" id="KW-1185">Reference proteome</keyword>
<feature type="domain" description="Pseudouridine synthase II N-terminal" evidence="6">
    <location>
        <begin position="32"/>
        <end position="185"/>
    </location>
</feature>
<evidence type="ECO:0000259" key="6">
    <source>
        <dbReference type="Pfam" id="PF01509"/>
    </source>
</evidence>
<dbReference type="GO" id="GO:0160148">
    <property type="term" value="F:tRNA pseudouridine(55) synthase activity"/>
    <property type="evidence" value="ECO:0007669"/>
    <property type="project" value="UniProtKB-EC"/>
</dbReference>
<dbReference type="PANTHER" id="PTHR13767">
    <property type="entry name" value="TRNA-PSEUDOURIDINE SYNTHASE"/>
    <property type="match status" value="1"/>
</dbReference>
<evidence type="ECO:0000313" key="8">
    <source>
        <dbReference type="EMBL" id="MBB4264503.1"/>
    </source>
</evidence>
<feature type="active site" description="Nucleophile" evidence="5">
    <location>
        <position position="47"/>
    </location>
</feature>
<dbReference type="NCBIfam" id="TIGR00431">
    <property type="entry name" value="TruB"/>
    <property type="match status" value="1"/>
</dbReference>
<dbReference type="EC" id="5.4.99.25" evidence="5"/>
<feature type="domain" description="tRNA pseudouridylate synthase B C-terminal" evidence="7">
    <location>
        <begin position="186"/>
        <end position="244"/>
    </location>
</feature>
<keyword evidence="4 5" id="KW-0413">Isomerase</keyword>
<dbReference type="GO" id="GO:0031119">
    <property type="term" value="P:tRNA pseudouridine synthesis"/>
    <property type="evidence" value="ECO:0007669"/>
    <property type="project" value="UniProtKB-UniRule"/>
</dbReference>
<dbReference type="Pfam" id="PF16198">
    <property type="entry name" value="TruB_C_2"/>
    <property type="match status" value="1"/>
</dbReference>
<organism evidence="8 9">
    <name type="scientific">Roseospira visakhapatnamensis</name>
    <dbReference type="NCBI Taxonomy" id="390880"/>
    <lineage>
        <taxon>Bacteria</taxon>
        <taxon>Pseudomonadati</taxon>
        <taxon>Pseudomonadota</taxon>
        <taxon>Alphaproteobacteria</taxon>
        <taxon>Rhodospirillales</taxon>
        <taxon>Rhodospirillaceae</taxon>
        <taxon>Roseospira</taxon>
    </lineage>
</organism>
<dbReference type="Proteomes" id="UP000554286">
    <property type="component" value="Unassembled WGS sequence"/>
</dbReference>
<reference evidence="8 9" key="1">
    <citation type="submission" date="2020-08" db="EMBL/GenBank/DDBJ databases">
        <title>Genome sequencing of Purple Non-Sulfur Bacteria from various extreme environments.</title>
        <authorList>
            <person name="Mayer M."/>
        </authorList>
    </citation>
    <scope>NUCLEOTIDE SEQUENCE [LARGE SCALE GENOMIC DNA]</scope>
    <source>
        <strain evidence="8 9">JA131</strain>
    </source>
</reference>
<accession>A0A7W6R9R6</accession>
<proteinExistence type="inferred from homology"/>
<name>A0A7W6R9R6_9PROT</name>
<dbReference type="GO" id="GO:0003723">
    <property type="term" value="F:RNA binding"/>
    <property type="evidence" value="ECO:0007669"/>
    <property type="project" value="InterPro"/>
</dbReference>
<evidence type="ECO:0000259" key="7">
    <source>
        <dbReference type="Pfam" id="PF16198"/>
    </source>
</evidence>
<dbReference type="CDD" id="cd02573">
    <property type="entry name" value="PseudoU_synth_EcTruB"/>
    <property type="match status" value="1"/>
</dbReference>
<evidence type="ECO:0000256" key="2">
    <source>
        <dbReference type="ARBA" id="ARBA00005642"/>
    </source>
</evidence>
<dbReference type="PANTHER" id="PTHR13767:SF2">
    <property type="entry name" value="PSEUDOURIDYLATE SYNTHASE TRUB1"/>
    <property type="match status" value="1"/>
</dbReference>
<protein>
    <recommendedName>
        <fullName evidence="5">tRNA pseudouridine synthase B</fullName>
        <ecNumber evidence="5">5.4.99.25</ecNumber>
    </recommendedName>
    <alternativeName>
        <fullName evidence="5">tRNA pseudouridine(55) synthase</fullName>
        <shortName evidence="5">Psi55 synthase</shortName>
    </alternativeName>
    <alternativeName>
        <fullName evidence="5">tRNA pseudouridylate synthase</fullName>
    </alternativeName>
    <alternativeName>
        <fullName evidence="5">tRNA-uridine isomerase</fullName>
    </alternativeName>
</protein>
<gene>
    <name evidence="5" type="primary">truB</name>
    <name evidence="8" type="ORF">GGD89_000109</name>
</gene>